<comment type="caution">
    <text evidence="8">The sequence shown here is derived from an EMBL/GenBank/DDBJ whole genome shotgun (WGS) entry which is preliminary data.</text>
</comment>
<proteinExistence type="inferred from homology"/>
<feature type="transmembrane region" description="Helical" evidence="7">
    <location>
        <begin position="54"/>
        <end position="78"/>
    </location>
</feature>
<accession>A0A840C4D2</accession>
<dbReference type="Pfam" id="PF01554">
    <property type="entry name" value="MatE"/>
    <property type="match status" value="2"/>
</dbReference>
<evidence type="ECO:0000256" key="4">
    <source>
        <dbReference type="ARBA" id="ARBA00022692"/>
    </source>
</evidence>
<keyword evidence="9" id="KW-1185">Reference proteome</keyword>
<gene>
    <name evidence="8" type="ORF">GGR16_002296</name>
</gene>
<keyword evidence="3" id="KW-0813">Transport</keyword>
<evidence type="ECO:0000256" key="3">
    <source>
        <dbReference type="ARBA" id="ARBA00022448"/>
    </source>
</evidence>
<dbReference type="CDD" id="cd13136">
    <property type="entry name" value="MATE_DinF_like"/>
    <property type="match status" value="1"/>
</dbReference>
<keyword evidence="6 7" id="KW-0472">Membrane</keyword>
<feature type="transmembrane region" description="Helical" evidence="7">
    <location>
        <begin position="99"/>
        <end position="117"/>
    </location>
</feature>
<evidence type="ECO:0000256" key="5">
    <source>
        <dbReference type="ARBA" id="ARBA00022989"/>
    </source>
</evidence>
<dbReference type="GO" id="GO:0042910">
    <property type="term" value="F:xenobiotic transmembrane transporter activity"/>
    <property type="evidence" value="ECO:0007669"/>
    <property type="project" value="InterPro"/>
</dbReference>
<dbReference type="InterPro" id="IPR044644">
    <property type="entry name" value="DinF-like"/>
</dbReference>
<name>A0A840C4D2_9HYPH</name>
<feature type="transmembrane region" description="Helical" evidence="7">
    <location>
        <begin position="173"/>
        <end position="195"/>
    </location>
</feature>
<evidence type="ECO:0000313" key="9">
    <source>
        <dbReference type="Proteomes" id="UP000577362"/>
    </source>
</evidence>
<sequence length="451" mass="47217">MSGACADPAIAPRRIETTHRRIVLLALPMMLSHVTTPLLGLVDATVIGRLGEAHLLGAVAIGGVIFDFLFWSFAALRMGTAGLTAQAYGRGDDREIDRVLARALAIVALAGAALVLLQWPVGLAIFALVGASSAVTDAAWAYYDLRIWSAPFAFANYAILGSVIGRGRTDLGLVLQVSINVVNIALTLVLVAGLGLGVRGAALGTLLAEAAGVGLGLVVLARLGSRPFAVPRMDLLEREKLLAMLGLNADIVVRTVALLLAFGVFTAYGARQGDVTLAANAVLYNMFLIGGYFLDGFATATEQLCGQALGSRDARGFRRATGLALFWCLLFGAGSSLLFLAFGNSFIDFISTNAEVRAAARDFLVFAALTPVVGAAAFTFDGVYIGATWGRAMRNLMLIAFAIFLATFLVLLPLGNAGLWTALLVFLAVRGIGQGLLFPRLARASFPPAAG</sequence>
<dbReference type="NCBIfam" id="TIGR00797">
    <property type="entry name" value="matE"/>
    <property type="match status" value="1"/>
</dbReference>
<comment type="subcellular location">
    <subcellularLocation>
        <location evidence="1">Membrane</location>
        <topology evidence="1">Multi-pass membrane protein</topology>
    </subcellularLocation>
</comment>
<dbReference type="PANTHER" id="PTHR43298:SF2">
    <property type="entry name" value="FMN_FAD EXPORTER YEEO-RELATED"/>
    <property type="match status" value="1"/>
</dbReference>
<dbReference type="EMBL" id="JACIEN010000002">
    <property type="protein sequence ID" value="MBB4017267.1"/>
    <property type="molecule type" value="Genomic_DNA"/>
</dbReference>
<evidence type="ECO:0000256" key="1">
    <source>
        <dbReference type="ARBA" id="ARBA00004141"/>
    </source>
</evidence>
<protein>
    <submittedName>
        <fullName evidence="8">MATE family multidrug resistance protein</fullName>
    </submittedName>
</protein>
<dbReference type="PANTHER" id="PTHR43298">
    <property type="entry name" value="MULTIDRUG RESISTANCE PROTEIN NORM-RELATED"/>
    <property type="match status" value="1"/>
</dbReference>
<dbReference type="InterPro" id="IPR050222">
    <property type="entry name" value="MATE_MdtK"/>
</dbReference>
<feature type="transmembrane region" description="Helical" evidence="7">
    <location>
        <begin position="22"/>
        <end position="42"/>
    </location>
</feature>
<evidence type="ECO:0000313" key="8">
    <source>
        <dbReference type="EMBL" id="MBB4017267.1"/>
    </source>
</evidence>
<feature type="transmembrane region" description="Helical" evidence="7">
    <location>
        <begin position="322"/>
        <end position="343"/>
    </location>
</feature>
<evidence type="ECO:0000256" key="6">
    <source>
        <dbReference type="ARBA" id="ARBA00023136"/>
    </source>
</evidence>
<dbReference type="GO" id="GO:0005886">
    <property type="term" value="C:plasma membrane"/>
    <property type="evidence" value="ECO:0007669"/>
    <property type="project" value="TreeGrafter"/>
</dbReference>
<dbReference type="GO" id="GO:0015297">
    <property type="term" value="F:antiporter activity"/>
    <property type="evidence" value="ECO:0007669"/>
    <property type="project" value="InterPro"/>
</dbReference>
<feature type="transmembrane region" description="Helical" evidence="7">
    <location>
        <begin position="201"/>
        <end position="220"/>
    </location>
</feature>
<feature type="transmembrane region" description="Helical" evidence="7">
    <location>
        <begin position="282"/>
        <end position="301"/>
    </location>
</feature>
<comment type="similarity">
    <text evidence="2">Belongs to the multi antimicrobial extrusion (MATE) (TC 2.A.66.1) family.</text>
</comment>
<dbReference type="RefSeq" id="WP_183316659.1">
    <property type="nucleotide sequence ID" value="NZ_JACIEN010000002.1"/>
</dbReference>
<feature type="transmembrane region" description="Helical" evidence="7">
    <location>
        <begin position="396"/>
        <end position="414"/>
    </location>
</feature>
<organism evidence="8 9">
    <name type="scientific">Chelatococcus caeni</name>
    <dbReference type="NCBI Taxonomy" id="1348468"/>
    <lineage>
        <taxon>Bacteria</taxon>
        <taxon>Pseudomonadati</taxon>
        <taxon>Pseudomonadota</taxon>
        <taxon>Alphaproteobacteria</taxon>
        <taxon>Hyphomicrobiales</taxon>
        <taxon>Chelatococcaceae</taxon>
        <taxon>Chelatococcus</taxon>
    </lineage>
</organism>
<dbReference type="Proteomes" id="UP000577362">
    <property type="component" value="Unassembled WGS sequence"/>
</dbReference>
<evidence type="ECO:0000256" key="7">
    <source>
        <dbReference type="SAM" id="Phobius"/>
    </source>
</evidence>
<feature type="transmembrane region" description="Helical" evidence="7">
    <location>
        <begin position="363"/>
        <end position="384"/>
    </location>
</feature>
<reference evidence="8 9" key="1">
    <citation type="submission" date="2020-08" db="EMBL/GenBank/DDBJ databases">
        <title>Genomic Encyclopedia of Type Strains, Phase IV (KMG-IV): sequencing the most valuable type-strain genomes for metagenomic binning, comparative biology and taxonomic classification.</title>
        <authorList>
            <person name="Goeker M."/>
        </authorList>
    </citation>
    <scope>NUCLEOTIDE SEQUENCE [LARGE SCALE GENOMIC DNA]</scope>
    <source>
        <strain evidence="8 9">DSM 103737</strain>
    </source>
</reference>
<dbReference type="InterPro" id="IPR002528">
    <property type="entry name" value="MATE_fam"/>
</dbReference>
<feature type="transmembrane region" description="Helical" evidence="7">
    <location>
        <begin position="241"/>
        <end position="270"/>
    </location>
</feature>
<keyword evidence="4 7" id="KW-0812">Transmembrane</keyword>
<evidence type="ECO:0000256" key="2">
    <source>
        <dbReference type="ARBA" id="ARBA00010199"/>
    </source>
</evidence>
<dbReference type="AlphaFoldDB" id="A0A840C4D2"/>
<keyword evidence="5 7" id="KW-1133">Transmembrane helix</keyword>